<name>A0A0G0VRL8_UNCKA</name>
<evidence type="ECO:0000313" key="3">
    <source>
        <dbReference type="Proteomes" id="UP000033947"/>
    </source>
</evidence>
<comment type="caution">
    <text evidence="2">The sequence shown here is derived from an EMBL/GenBank/DDBJ whole genome shotgun (WGS) entry which is preliminary data.</text>
</comment>
<feature type="domain" description="Replication-associated protein G2P N-terminal" evidence="1">
    <location>
        <begin position="1"/>
        <end position="213"/>
    </location>
</feature>
<dbReference type="AlphaFoldDB" id="A0A0G0VRL8"/>
<dbReference type="Proteomes" id="UP000033947">
    <property type="component" value="Unassembled WGS sequence"/>
</dbReference>
<reference evidence="2 3" key="1">
    <citation type="journal article" date="2015" name="Nature">
        <title>rRNA introns, odd ribosomes, and small enigmatic genomes across a large radiation of phyla.</title>
        <authorList>
            <person name="Brown C.T."/>
            <person name="Hug L.A."/>
            <person name="Thomas B.C."/>
            <person name="Sharon I."/>
            <person name="Castelle C.J."/>
            <person name="Singh A."/>
            <person name="Wilkins M.J."/>
            <person name="Williams K.H."/>
            <person name="Banfield J.F."/>
        </authorList>
    </citation>
    <scope>NUCLEOTIDE SEQUENCE [LARGE SCALE GENOMIC DNA]</scope>
</reference>
<sequence>MIDTLRFKILGSKEIYNAIKNKGIERVMWDYAEDKQKHVSVYQLILVPSKECKIYIQAQDYEHFFVEFSLPKVLFGTNVFMIYPEQVTATLIEVYRIIRNFLKLPIDSIDNWIVQRVDYSYVWKFDNAMQALWVLENMAKFQYPRKNVTIRDTSVTINGTTERMIFYLKHEEYVDKTYKKLAKTQPRIAEFLFEESKNTLRFEIVHMKAKLNSIFGSEVTYKEVLGEKYIISTLNEALKTFCNSNTLISMTWHEAVELVYSKLSGREAFNLYGFLCMYYPYDMSQREYNRAFLKQNISPSTIYKYKEKFKEIGGGILFSNPEFKAIDLNIPNIRVINTEDRVADIAKAIRDLRIDDLQSV</sequence>
<evidence type="ECO:0000313" key="2">
    <source>
        <dbReference type="EMBL" id="KKS03555.1"/>
    </source>
</evidence>
<dbReference type="EMBL" id="LCBB01000001">
    <property type="protein sequence ID" value="KKS03555.1"/>
    <property type="molecule type" value="Genomic_DNA"/>
</dbReference>
<dbReference type="Pfam" id="PF05144">
    <property type="entry name" value="Phage_CRI"/>
    <property type="match status" value="1"/>
</dbReference>
<protein>
    <recommendedName>
        <fullName evidence="1">Replication-associated protein G2P N-terminal domain-containing protein</fullName>
    </recommendedName>
</protein>
<organism evidence="2 3">
    <name type="scientific">candidate division WWE3 bacterium GW2011_GWC2_41_23</name>
    <dbReference type="NCBI Taxonomy" id="1619123"/>
    <lineage>
        <taxon>Bacteria</taxon>
        <taxon>Katanobacteria</taxon>
    </lineage>
</organism>
<proteinExistence type="predicted"/>
<accession>A0A0G0VRL8</accession>
<dbReference type="InterPro" id="IPR022686">
    <property type="entry name" value="G2P_N"/>
</dbReference>
<evidence type="ECO:0000259" key="1">
    <source>
        <dbReference type="Pfam" id="PF05144"/>
    </source>
</evidence>
<dbReference type="GO" id="GO:0006260">
    <property type="term" value="P:DNA replication"/>
    <property type="evidence" value="ECO:0007669"/>
    <property type="project" value="InterPro"/>
</dbReference>
<gene>
    <name evidence="2" type="ORF">UU55_C0001G0016</name>
</gene>